<keyword evidence="12" id="KW-1185">Reference proteome</keyword>
<evidence type="ECO:0000313" key="11">
    <source>
        <dbReference type="EMBL" id="OZI70870.1"/>
    </source>
</evidence>
<evidence type="ECO:0000256" key="5">
    <source>
        <dbReference type="ARBA" id="ARBA00022832"/>
    </source>
</evidence>
<feature type="domain" description="Lipoyl-binding" evidence="10">
    <location>
        <begin position="56"/>
        <end position="139"/>
    </location>
</feature>
<organism evidence="11 12">
    <name type="scientific">Bordetella genomosp. 12</name>
    <dbReference type="NCBI Taxonomy" id="463035"/>
    <lineage>
        <taxon>Bacteria</taxon>
        <taxon>Pseudomonadati</taxon>
        <taxon>Pseudomonadota</taxon>
        <taxon>Betaproteobacteria</taxon>
        <taxon>Burkholderiales</taxon>
        <taxon>Alcaligenaceae</taxon>
        <taxon>Bordetella</taxon>
    </lineage>
</organism>
<dbReference type="PROSITE" id="PS00188">
    <property type="entry name" value="BIOTIN"/>
    <property type="match status" value="1"/>
</dbReference>
<dbReference type="InterPro" id="IPR000089">
    <property type="entry name" value="Biotin_lipoyl"/>
</dbReference>
<keyword evidence="6 9" id="KW-0443">Lipid metabolism</keyword>
<dbReference type="EMBL" id="NEVU01000003">
    <property type="protein sequence ID" value="OZI70870.1"/>
    <property type="molecule type" value="Genomic_DNA"/>
</dbReference>
<reference evidence="12" key="1">
    <citation type="submission" date="2017-05" db="EMBL/GenBank/DDBJ databases">
        <title>Complete and WGS of Bordetella genogroups.</title>
        <authorList>
            <person name="Spilker T."/>
            <person name="Lipuma J."/>
        </authorList>
    </citation>
    <scope>NUCLEOTIDE SEQUENCE [LARGE SCALE GENOMIC DNA]</scope>
    <source>
        <strain evidence="12">AU6712</strain>
    </source>
</reference>
<evidence type="ECO:0000256" key="2">
    <source>
        <dbReference type="ARBA" id="ARBA00005194"/>
    </source>
</evidence>
<evidence type="ECO:0000256" key="7">
    <source>
        <dbReference type="ARBA" id="ARBA00023160"/>
    </source>
</evidence>
<dbReference type="InterPro" id="IPR011053">
    <property type="entry name" value="Single_hybrid_motif"/>
</dbReference>
<accession>A0A261VBB1</accession>
<keyword evidence="4 9" id="KW-0444">Lipid biosynthesis</keyword>
<name>A0A261VBB1_9BORD</name>
<dbReference type="GO" id="GO:0009317">
    <property type="term" value="C:acetyl-CoA carboxylase complex"/>
    <property type="evidence" value="ECO:0007669"/>
    <property type="project" value="InterPro"/>
</dbReference>
<dbReference type="Gene3D" id="2.40.50.100">
    <property type="match status" value="1"/>
</dbReference>
<evidence type="ECO:0000256" key="6">
    <source>
        <dbReference type="ARBA" id="ARBA00023098"/>
    </source>
</evidence>
<evidence type="ECO:0000256" key="3">
    <source>
        <dbReference type="ARBA" id="ARBA00017562"/>
    </source>
</evidence>
<dbReference type="SUPFAM" id="SSF51230">
    <property type="entry name" value="Single hybrid motif"/>
    <property type="match status" value="1"/>
</dbReference>
<evidence type="ECO:0000313" key="12">
    <source>
        <dbReference type="Proteomes" id="UP000216429"/>
    </source>
</evidence>
<evidence type="ECO:0000259" key="10">
    <source>
        <dbReference type="PROSITE" id="PS50968"/>
    </source>
</evidence>
<evidence type="ECO:0000256" key="9">
    <source>
        <dbReference type="RuleBase" id="RU364072"/>
    </source>
</evidence>
<dbReference type="CDD" id="cd06850">
    <property type="entry name" value="biotinyl_domain"/>
    <property type="match status" value="1"/>
</dbReference>
<dbReference type="AlphaFoldDB" id="A0A261VBB1"/>
<dbReference type="PANTHER" id="PTHR45266:SF3">
    <property type="entry name" value="OXALOACETATE DECARBOXYLASE ALPHA CHAIN"/>
    <property type="match status" value="1"/>
</dbReference>
<protein>
    <recommendedName>
        <fullName evidence="3 9">Biotin carboxyl carrier protein of acetyl-CoA carboxylase</fullName>
    </recommendedName>
</protein>
<sequence length="144" mass="14954">MHLQYVQELAALMARLSITELDYVSPEGARISLTRAISSSGALSAAEAPREAASEVALPGAPRVAVPAGMGGIFHRRPAPGEAVFVNPGDIVQEGQTLGLMEAMKMLLPVEAPVSGVLGAILVEDGQPVQPSTCLMEIIPQEGN</sequence>
<dbReference type="Proteomes" id="UP000216429">
    <property type="component" value="Unassembled WGS sequence"/>
</dbReference>
<dbReference type="PANTHER" id="PTHR45266">
    <property type="entry name" value="OXALOACETATE DECARBOXYLASE ALPHA CHAIN"/>
    <property type="match status" value="1"/>
</dbReference>
<dbReference type="InterPro" id="IPR001249">
    <property type="entry name" value="AcCoA_biotinCC"/>
</dbReference>
<comment type="pathway">
    <text evidence="2 9">Lipid metabolism; fatty acid biosynthesis.</text>
</comment>
<dbReference type="InterPro" id="IPR001882">
    <property type="entry name" value="Biotin_BS"/>
</dbReference>
<dbReference type="GO" id="GO:0003989">
    <property type="term" value="F:acetyl-CoA carboxylase activity"/>
    <property type="evidence" value="ECO:0007669"/>
    <property type="project" value="InterPro"/>
</dbReference>
<proteinExistence type="predicted"/>
<gene>
    <name evidence="11" type="ORF">CAL22_13285</name>
</gene>
<evidence type="ECO:0000256" key="1">
    <source>
        <dbReference type="ARBA" id="ARBA00003761"/>
    </source>
</evidence>
<keyword evidence="5 9" id="KW-0276">Fatty acid metabolism</keyword>
<comment type="caution">
    <text evidence="11">The sequence shown here is derived from an EMBL/GenBank/DDBJ whole genome shotgun (WGS) entry which is preliminary data.</text>
</comment>
<dbReference type="UniPathway" id="UPA00094"/>
<evidence type="ECO:0000256" key="8">
    <source>
        <dbReference type="ARBA" id="ARBA00023267"/>
    </source>
</evidence>
<dbReference type="RefSeq" id="WP_094814013.1">
    <property type="nucleotide sequence ID" value="NZ_NEVU01000003.1"/>
</dbReference>
<dbReference type="PRINTS" id="PR01071">
    <property type="entry name" value="ACOABIOTINCC"/>
</dbReference>
<dbReference type="PROSITE" id="PS50968">
    <property type="entry name" value="BIOTINYL_LIPOYL"/>
    <property type="match status" value="1"/>
</dbReference>
<evidence type="ECO:0000256" key="4">
    <source>
        <dbReference type="ARBA" id="ARBA00022516"/>
    </source>
</evidence>
<dbReference type="InterPro" id="IPR050709">
    <property type="entry name" value="Biotin_Carboxyl_Carrier/Decarb"/>
</dbReference>
<dbReference type="GO" id="GO:0006633">
    <property type="term" value="P:fatty acid biosynthetic process"/>
    <property type="evidence" value="ECO:0007669"/>
    <property type="project" value="UniProtKB-UniPathway"/>
</dbReference>
<comment type="function">
    <text evidence="1 9">This protein is a component of the acetyl coenzyme A carboxylase complex; first, biotin carboxylase catalyzes the carboxylation of the carrier protein and then the transcarboxylase transfers the carboxyl group to form malonyl-CoA.</text>
</comment>
<dbReference type="OrthoDB" id="9760256at2"/>
<keyword evidence="7 9" id="KW-0275">Fatty acid biosynthesis</keyword>
<keyword evidence="8 9" id="KW-0092">Biotin</keyword>
<dbReference type="Pfam" id="PF00364">
    <property type="entry name" value="Biotin_lipoyl"/>
    <property type="match status" value="1"/>
</dbReference>